<feature type="domain" description="Myotubularin phosphatase" evidence="2">
    <location>
        <begin position="211"/>
        <end position="567"/>
    </location>
</feature>
<protein>
    <submittedName>
        <fullName evidence="3">Myotubularin-related protein 12</fullName>
    </submittedName>
</protein>
<reference evidence="3" key="1">
    <citation type="submission" date="2021-05" db="EMBL/GenBank/DDBJ databases">
        <authorList>
            <person name="Alioto T."/>
            <person name="Alioto T."/>
            <person name="Gomez Garrido J."/>
        </authorList>
    </citation>
    <scope>NUCLEOTIDE SEQUENCE</scope>
</reference>
<dbReference type="SUPFAM" id="SSF52799">
    <property type="entry name" value="(Phosphotyrosine protein) phosphatases II"/>
    <property type="match status" value="1"/>
</dbReference>
<dbReference type="EMBL" id="HBUF01568731">
    <property type="protein sequence ID" value="CAG6765653.1"/>
    <property type="molecule type" value="Transcribed_RNA"/>
</dbReference>
<dbReference type="Gene3D" id="2.30.29.30">
    <property type="entry name" value="Pleckstrin-homology domain (PH domain)/Phosphotyrosine-binding domain (PTB)"/>
    <property type="match status" value="1"/>
</dbReference>
<sequence>MFSLITMNKFRLGISDNTRRYSSSFKSFIGFESDPEYPAYGNNHDDSYLEQFTPKLLSGEMVVAEAQNVLLYRPVSDHKSGQSGVLFVTNFKLSFVTSDGKDTDEMNCQKNFFLGPNDVCLSNVDILYQVGGGGKKKLIPGQNVSDRVKGLFVICKNMKSFSFCFKFSPLGHGKTLTNALLHHAFPRRHQLLFAYDYREPYIRCVKDVLTFREAGEWGKELARTQSVGWRLSPVNHDFQLSTSLPQWIVVSSTVLDWQLAEAARHFRCGRPPLWCWSSTSGAALVRTADIIPTITDRVQENIMLETVRKAHPKLTQPIVLDLAKDLPSPKELDISFNKLRDLCTPESLHQFWIQDKEFLPLLESSRWLAYVSQCLVKSVEAARSLEKDITVVLQERDGRDMCCLVSSLIQLLLDPFYRTLSGLQSLIQKEWVVMGHAFCTRLGHVFNPEAQQSPVFLLFLDCVWQLTILYPSYFQFSETYLTTVWDAAHLNIFDTFLFDCDRDRLLAAMEPNNPLTLRCVWDWGEQFPDKDISLFINPLYNPSSHTSNLLSLDCVTLPHLQLWSQAYFRFSPPLELVGGGPPQFDSIARSTLLPSSTTPLEDLNLDQVGSFYPFTQWRSTGGVNALNHTIQMSTLSLDTTVESGGGDDATSCDTGVMD</sequence>
<dbReference type="EMBL" id="HBUF01401630">
    <property type="protein sequence ID" value="CAG6737048.1"/>
    <property type="molecule type" value="Transcribed_RNA"/>
</dbReference>
<dbReference type="EMBL" id="HBUF01166683">
    <property type="protein sequence ID" value="CAG6651241.1"/>
    <property type="molecule type" value="Transcribed_RNA"/>
</dbReference>
<comment type="similarity">
    <text evidence="1">Belongs to the protein-tyrosine phosphatase family. Non-receptor class myotubularin subfamily.</text>
</comment>
<dbReference type="InterPro" id="IPR011993">
    <property type="entry name" value="PH-like_dom_sf"/>
</dbReference>
<dbReference type="PROSITE" id="PS51339">
    <property type="entry name" value="PPASE_MYOTUBULARIN"/>
    <property type="match status" value="1"/>
</dbReference>
<dbReference type="PANTHER" id="PTHR10807">
    <property type="entry name" value="MYOTUBULARIN-RELATED"/>
    <property type="match status" value="1"/>
</dbReference>
<dbReference type="EMBL" id="HBUF01401629">
    <property type="protein sequence ID" value="CAG6737047.1"/>
    <property type="molecule type" value="Transcribed_RNA"/>
</dbReference>
<dbReference type="GO" id="GO:0016020">
    <property type="term" value="C:membrane"/>
    <property type="evidence" value="ECO:0007669"/>
    <property type="project" value="TreeGrafter"/>
</dbReference>
<dbReference type="EMBL" id="HBUF01225173">
    <property type="protein sequence ID" value="CAG6671089.1"/>
    <property type="molecule type" value="Transcribed_RNA"/>
</dbReference>
<proteinExistence type="inferred from homology"/>
<accession>A0A8D8YZH2</accession>
<dbReference type="EMBL" id="HBUF01166684">
    <property type="protein sequence ID" value="CAG6651242.1"/>
    <property type="molecule type" value="Transcribed_RNA"/>
</dbReference>
<evidence type="ECO:0000259" key="2">
    <source>
        <dbReference type="PROSITE" id="PS51339"/>
    </source>
</evidence>
<dbReference type="InterPro" id="IPR030564">
    <property type="entry name" value="Myotubularin"/>
</dbReference>
<dbReference type="GO" id="GO:0005737">
    <property type="term" value="C:cytoplasm"/>
    <property type="evidence" value="ECO:0007669"/>
    <property type="project" value="TreeGrafter"/>
</dbReference>
<dbReference type="EMBL" id="HBUF01166682">
    <property type="protein sequence ID" value="CAG6651240.1"/>
    <property type="molecule type" value="Transcribed_RNA"/>
</dbReference>
<evidence type="ECO:0000256" key="1">
    <source>
        <dbReference type="ARBA" id="ARBA00007471"/>
    </source>
</evidence>
<dbReference type="Pfam" id="PF06602">
    <property type="entry name" value="Myotub-related"/>
    <property type="match status" value="2"/>
</dbReference>
<dbReference type="GO" id="GO:0046856">
    <property type="term" value="P:phosphatidylinositol dephosphorylation"/>
    <property type="evidence" value="ECO:0007669"/>
    <property type="project" value="TreeGrafter"/>
</dbReference>
<dbReference type="CDD" id="cd14537">
    <property type="entry name" value="PTP-MTMR10-like"/>
    <property type="match status" value="1"/>
</dbReference>
<dbReference type="EMBL" id="HBUF01568732">
    <property type="protein sequence ID" value="CAG6765654.1"/>
    <property type="molecule type" value="Transcribed_RNA"/>
</dbReference>
<name>A0A8D8YZH2_9HEMI</name>
<dbReference type="PANTHER" id="PTHR10807:SF110">
    <property type="entry name" value="FI17948P1"/>
    <property type="match status" value="1"/>
</dbReference>
<organism evidence="3">
    <name type="scientific">Cacopsylla melanoneura</name>
    <dbReference type="NCBI Taxonomy" id="428564"/>
    <lineage>
        <taxon>Eukaryota</taxon>
        <taxon>Metazoa</taxon>
        <taxon>Ecdysozoa</taxon>
        <taxon>Arthropoda</taxon>
        <taxon>Hexapoda</taxon>
        <taxon>Insecta</taxon>
        <taxon>Pterygota</taxon>
        <taxon>Neoptera</taxon>
        <taxon>Paraneoptera</taxon>
        <taxon>Hemiptera</taxon>
        <taxon>Sternorrhyncha</taxon>
        <taxon>Psylloidea</taxon>
        <taxon>Psyllidae</taxon>
        <taxon>Psyllinae</taxon>
        <taxon>Cacopsylla</taxon>
    </lineage>
</organism>
<dbReference type="SUPFAM" id="SSF50729">
    <property type="entry name" value="PH domain-like"/>
    <property type="match status" value="1"/>
</dbReference>
<dbReference type="InterPro" id="IPR010569">
    <property type="entry name" value="Myotubularin-like_Pase_dom"/>
</dbReference>
<dbReference type="InterPro" id="IPR029021">
    <property type="entry name" value="Prot-tyrosine_phosphatase-like"/>
</dbReference>
<dbReference type="EMBL" id="HBUF01225172">
    <property type="protein sequence ID" value="CAG6671088.1"/>
    <property type="molecule type" value="Transcribed_RNA"/>
</dbReference>
<dbReference type="AlphaFoldDB" id="A0A8D8YZH2"/>
<evidence type="ECO:0000313" key="3">
    <source>
        <dbReference type="EMBL" id="CAG6737047.1"/>
    </source>
</evidence>